<reference evidence="2 3" key="1">
    <citation type="submission" date="2015-08" db="EMBL/GenBank/DDBJ databases">
        <title>Ancestral chromatin configuration constrains chromatin evolution on differentiating sex chromosomes in Drosophila.</title>
        <authorList>
            <person name="Zhou Q."/>
            <person name="Bachtrog D."/>
        </authorList>
    </citation>
    <scope>NUCLEOTIDE SEQUENCE [LARGE SCALE GENOMIC DNA]</scope>
    <source>
        <tissue evidence="2">Whole larvae</tissue>
    </source>
</reference>
<dbReference type="InterPro" id="IPR032007">
    <property type="entry name" value="DUF4791"/>
</dbReference>
<keyword evidence="1" id="KW-0472">Membrane</keyword>
<dbReference type="EMBL" id="CP012525">
    <property type="protein sequence ID" value="ALC43288.1"/>
    <property type="molecule type" value="Genomic_DNA"/>
</dbReference>
<keyword evidence="1" id="KW-1133">Transmembrane helix</keyword>
<evidence type="ECO:0000313" key="3">
    <source>
        <dbReference type="Proteomes" id="UP000494163"/>
    </source>
</evidence>
<gene>
    <name evidence="2" type="ORF">Dbus_chr3Lg454</name>
</gene>
<protein>
    <submittedName>
        <fullName evidence="2">CG14269</fullName>
    </submittedName>
</protein>
<keyword evidence="3" id="KW-1185">Reference proteome</keyword>
<dbReference type="Proteomes" id="UP000494163">
    <property type="component" value="Chromosome 3L"/>
</dbReference>
<keyword evidence="1" id="KW-0812">Transmembrane</keyword>
<dbReference type="STRING" id="30019.A0A0M4EHR8"/>
<dbReference type="OrthoDB" id="7762401at2759"/>
<accession>A0A0M4EHR8</accession>
<name>A0A0M4EHR8_DROBS</name>
<evidence type="ECO:0000256" key="1">
    <source>
        <dbReference type="SAM" id="Phobius"/>
    </source>
</evidence>
<dbReference type="Pfam" id="PF16039">
    <property type="entry name" value="DUF4791"/>
    <property type="match status" value="1"/>
</dbReference>
<organism evidence="2 3">
    <name type="scientific">Drosophila busckii</name>
    <name type="common">Fruit fly</name>
    <dbReference type="NCBI Taxonomy" id="30019"/>
    <lineage>
        <taxon>Eukaryota</taxon>
        <taxon>Metazoa</taxon>
        <taxon>Ecdysozoa</taxon>
        <taxon>Arthropoda</taxon>
        <taxon>Hexapoda</taxon>
        <taxon>Insecta</taxon>
        <taxon>Pterygota</taxon>
        <taxon>Neoptera</taxon>
        <taxon>Endopterygota</taxon>
        <taxon>Diptera</taxon>
        <taxon>Brachycera</taxon>
        <taxon>Muscomorpha</taxon>
        <taxon>Ephydroidea</taxon>
        <taxon>Drosophilidae</taxon>
        <taxon>Drosophila</taxon>
    </lineage>
</organism>
<feature type="transmembrane region" description="Helical" evidence="1">
    <location>
        <begin position="7"/>
        <end position="24"/>
    </location>
</feature>
<feature type="transmembrane region" description="Helical" evidence="1">
    <location>
        <begin position="30"/>
        <end position="47"/>
    </location>
</feature>
<dbReference type="OMA" id="MYSLTPA"/>
<proteinExistence type="predicted"/>
<dbReference type="AlphaFoldDB" id="A0A0M4EHR8"/>
<evidence type="ECO:0000313" key="2">
    <source>
        <dbReference type="EMBL" id="ALC43288.1"/>
    </source>
</evidence>
<sequence>MQIIDAIFNVALLGACGYGFYALTPADNPYAYTAVAFCFVHALLMLVRSFTDDEEQEDCTRSLAVSTSIADVLPLPLANIEFYSKSSQPGPALVHGMSVILLLYDTMGNLGGDYDSATDTVKDLSVLGNVASAVYCGFNEENYFHVGIGVAAAVARFGAPLIGKFLPELTNSIDTIGKAAIIGLMTYGLTQP</sequence>